<dbReference type="AlphaFoldDB" id="A0A0E9WAE3"/>
<reference evidence="1" key="2">
    <citation type="journal article" date="2015" name="Fish Shellfish Immunol.">
        <title>Early steps in the European eel (Anguilla anguilla)-Vibrio vulnificus interaction in the gills: Role of the RtxA13 toxin.</title>
        <authorList>
            <person name="Callol A."/>
            <person name="Pajuelo D."/>
            <person name="Ebbesson L."/>
            <person name="Teles M."/>
            <person name="MacKenzie S."/>
            <person name="Amaro C."/>
        </authorList>
    </citation>
    <scope>NUCLEOTIDE SEQUENCE</scope>
</reference>
<reference evidence="1" key="1">
    <citation type="submission" date="2014-11" db="EMBL/GenBank/DDBJ databases">
        <authorList>
            <person name="Amaro Gonzalez C."/>
        </authorList>
    </citation>
    <scope>NUCLEOTIDE SEQUENCE</scope>
</reference>
<protein>
    <submittedName>
        <fullName evidence="1">Uncharacterized protein</fullName>
    </submittedName>
</protein>
<accession>A0A0E9WAE3</accession>
<name>A0A0E9WAE3_ANGAN</name>
<proteinExistence type="predicted"/>
<sequence>MSYFPGCYDFKTRLAVFLDVMMSQNAASFFPVCDNGQWKCFLSGCKGITKNSTIN</sequence>
<evidence type="ECO:0000313" key="1">
    <source>
        <dbReference type="EMBL" id="JAH86555.1"/>
    </source>
</evidence>
<dbReference type="EMBL" id="GBXM01022022">
    <property type="protein sequence ID" value="JAH86555.1"/>
    <property type="molecule type" value="Transcribed_RNA"/>
</dbReference>
<organism evidence="1">
    <name type="scientific">Anguilla anguilla</name>
    <name type="common">European freshwater eel</name>
    <name type="synonym">Muraena anguilla</name>
    <dbReference type="NCBI Taxonomy" id="7936"/>
    <lineage>
        <taxon>Eukaryota</taxon>
        <taxon>Metazoa</taxon>
        <taxon>Chordata</taxon>
        <taxon>Craniata</taxon>
        <taxon>Vertebrata</taxon>
        <taxon>Euteleostomi</taxon>
        <taxon>Actinopterygii</taxon>
        <taxon>Neopterygii</taxon>
        <taxon>Teleostei</taxon>
        <taxon>Anguilliformes</taxon>
        <taxon>Anguillidae</taxon>
        <taxon>Anguilla</taxon>
    </lineage>
</organism>